<dbReference type="Proteomes" id="UP000036987">
    <property type="component" value="Unassembled WGS sequence"/>
</dbReference>
<evidence type="ECO:0000313" key="4">
    <source>
        <dbReference type="Proteomes" id="UP000036987"/>
    </source>
</evidence>
<dbReference type="SUPFAM" id="SSF48452">
    <property type="entry name" value="TPR-like"/>
    <property type="match status" value="1"/>
</dbReference>
<evidence type="ECO:0000256" key="2">
    <source>
        <dbReference type="PROSITE-ProRule" id="PRU00708"/>
    </source>
</evidence>
<protein>
    <recommendedName>
        <fullName evidence="5">Pentatricopeptide repeat-containing protein</fullName>
    </recommendedName>
</protein>
<dbReference type="InterPro" id="IPR046848">
    <property type="entry name" value="E_motif"/>
</dbReference>
<dbReference type="FunFam" id="1.25.40.10:FF:000090">
    <property type="entry name" value="Pentatricopeptide repeat-containing protein, chloroplastic"/>
    <property type="match status" value="1"/>
</dbReference>
<dbReference type="NCBIfam" id="TIGR00756">
    <property type="entry name" value="PPR"/>
    <property type="match status" value="1"/>
</dbReference>
<dbReference type="OrthoDB" id="785790at2759"/>
<dbReference type="AlphaFoldDB" id="A0A0K9Q608"/>
<evidence type="ECO:0000313" key="3">
    <source>
        <dbReference type="EMBL" id="KMZ76127.1"/>
    </source>
</evidence>
<gene>
    <name evidence="3" type="ORF">ZOSMA_106G00320</name>
</gene>
<organism evidence="3 4">
    <name type="scientific">Zostera marina</name>
    <name type="common">Eelgrass</name>
    <dbReference type="NCBI Taxonomy" id="29655"/>
    <lineage>
        <taxon>Eukaryota</taxon>
        <taxon>Viridiplantae</taxon>
        <taxon>Streptophyta</taxon>
        <taxon>Embryophyta</taxon>
        <taxon>Tracheophyta</taxon>
        <taxon>Spermatophyta</taxon>
        <taxon>Magnoliopsida</taxon>
        <taxon>Liliopsida</taxon>
        <taxon>Zosteraceae</taxon>
        <taxon>Zostera</taxon>
    </lineage>
</organism>
<accession>A0A0K9Q608</accession>
<dbReference type="Gene3D" id="1.25.40.10">
    <property type="entry name" value="Tetratricopeptide repeat domain"/>
    <property type="match status" value="2"/>
</dbReference>
<dbReference type="Pfam" id="PF20431">
    <property type="entry name" value="E_motif"/>
    <property type="match status" value="1"/>
</dbReference>
<keyword evidence="4" id="KW-1185">Reference proteome</keyword>
<dbReference type="EMBL" id="LFYR01000079">
    <property type="protein sequence ID" value="KMZ76127.1"/>
    <property type="molecule type" value="Genomic_DNA"/>
</dbReference>
<comment type="caution">
    <text evidence="3">The sequence shown here is derived from an EMBL/GenBank/DDBJ whole genome shotgun (WGS) entry which is preliminary data.</text>
</comment>
<reference evidence="4" key="1">
    <citation type="journal article" date="2016" name="Nature">
        <title>The genome of the seagrass Zostera marina reveals angiosperm adaptation to the sea.</title>
        <authorList>
            <person name="Olsen J.L."/>
            <person name="Rouze P."/>
            <person name="Verhelst B."/>
            <person name="Lin Y.-C."/>
            <person name="Bayer T."/>
            <person name="Collen J."/>
            <person name="Dattolo E."/>
            <person name="De Paoli E."/>
            <person name="Dittami S."/>
            <person name="Maumus F."/>
            <person name="Michel G."/>
            <person name="Kersting A."/>
            <person name="Lauritano C."/>
            <person name="Lohaus R."/>
            <person name="Toepel M."/>
            <person name="Tonon T."/>
            <person name="Vanneste K."/>
            <person name="Amirebrahimi M."/>
            <person name="Brakel J."/>
            <person name="Bostroem C."/>
            <person name="Chovatia M."/>
            <person name="Grimwood J."/>
            <person name="Jenkins J.W."/>
            <person name="Jueterbock A."/>
            <person name="Mraz A."/>
            <person name="Stam W.T."/>
            <person name="Tice H."/>
            <person name="Bornberg-Bauer E."/>
            <person name="Green P.J."/>
            <person name="Pearson G.A."/>
            <person name="Procaccini G."/>
            <person name="Duarte C.M."/>
            <person name="Schmutz J."/>
            <person name="Reusch T.B.H."/>
            <person name="Van de Peer Y."/>
        </authorList>
    </citation>
    <scope>NUCLEOTIDE SEQUENCE [LARGE SCALE GENOMIC DNA]</scope>
    <source>
        <strain evidence="4">cv. Finnish</strain>
    </source>
</reference>
<dbReference type="Pfam" id="PF01535">
    <property type="entry name" value="PPR"/>
    <property type="match status" value="3"/>
</dbReference>
<name>A0A0K9Q608_ZOSMR</name>
<evidence type="ECO:0008006" key="5">
    <source>
        <dbReference type="Google" id="ProtNLM"/>
    </source>
</evidence>
<dbReference type="PROSITE" id="PS51375">
    <property type="entry name" value="PPR"/>
    <property type="match status" value="1"/>
</dbReference>
<dbReference type="PANTHER" id="PTHR47926:SF342">
    <property type="entry name" value="TETRATRICOPEPTIDE-LIKE HELICAL DOMAIN-CONTAINING PROTEIN-RELATED"/>
    <property type="match status" value="1"/>
</dbReference>
<evidence type="ECO:0000256" key="1">
    <source>
        <dbReference type="ARBA" id="ARBA00022737"/>
    </source>
</evidence>
<dbReference type="InterPro" id="IPR046960">
    <property type="entry name" value="PPR_At4g14850-like_plant"/>
</dbReference>
<dbReference type="OMA" id="YAGCERW"/>
<dbReference type="PANTHER" id="PTHR47926">
    <property type="entry name" value="PENTATRICOPEPTIDE REPEAT-CONTAINING PROTEIN"/>
    <property type="match status" value="1"/>
</dbReference>
<dbReference type="Pfam" id="PF13041">
    <property type="entry name" value="PPR_2"/>
    <property type="match status" value="1"/>
</dbReference>
<keyword evidence="1" id="KW-0677">Repeat</keyword>
<feature type="repeat" description="PPR" evidence="2">
    <location>
        <begin position="113"/>
        <end position="147"/>
    </location>
</feature>
<dbReference type="InterPro" id="IPR002885">
    <property type="entry name" value="PPR_rpt"/>
</dbReference>
<dbReference type="GO" id="GO:0003723">
    <property type="term" value="F:RNA binding"/>
    <property type="evidence" value="ECO:0007669"/>
    <property type="project" value="InterPro"/>
</dbReference>
<sequence>MPERNAVSWTAMISGYTRRGMGWRALELVSNLHEEIDCVSILTASLDACSSMSIISSGLDSGKQLHARAVKTTCSVSQSDRTIMLETALIDMYSKSSQLNYARRVFDGMGHCNVVSWTCMISGYASHGHGADALDLFEEFWNKGLKPNEVTLISILTACRHSGYVEQGMRYFKIITENCGVIPRGDHCACVVDMLARAGRLDEAWSLVDGIMDFGGRRRRRFEKKDCDAIWGALLNGCRLHGDMEMAEKLAVRITENNHQTSDTYVSLSNVYAGCERWDKVYQTRQEWKMSCNSTDDIQDPGHSRLESIISN</sequence>
<proteinExistence type="predicted"/>
<dbReference type="InterPro" id="IPR011990">
    <property type="entry name" value="TPR-like_helical_dom_sf"/>
</dbReference>
<dbReference type="GO" id="GO:0009451">
    <property type="term" value="P:RNA modification"/>
    <property type="evidence" value="ECO:0007669"/>
    <property type="project" value="InterPro"/>
</dbReference>